<evidence type="ECO:0000259" key="2">
    <source>
        <dbReference type="Pfam" id="PF01757"/>
    </source>
</evidence>
<feature type="transmembrane region" description="Helical" evidence="1">
    <location>
        <begin position="275"/>
        <end position="294"/>
    </location>
</feature>
<feature type="transmembrane region" description="Helical" evidence="1">
    <location>
        <begin position="250"/>
        <end position="269"/>
    </location>
</feature>
<evidence type="ECO:0000313" key="3">
    <source>
        <dbReference type="EMBL" id="PTW48591.1"/>
    </source>
</evidence>
<comment type="caution">
    <text evidence="3">The sequence shown here is derived from an EMBL/GenBank/DDBJ whole genome shotgun (WGS) entry which is preliminary data.</text>
</comment>
<feature type="transmembrane region" description="Helical" evidence="1">
    <location>
        <begin position="106"/>
        <end position="123"/>
    </location>
</feature>
<organism evidence="3 4">
    <name type="scientific">Sphingomonas faeni</name>
    <dbReference type="NCBI Taxonomy" id="185950"/>
    <lineage>
        <taxon>Bacteria</taxon>
        <taxon>Pseudomonadati</taxon>
        <taxon>Pseudomonadota</taxon>
        <taxon>Alphaproteobacteria</taxon>
        <taxon>Sphingomonadales</taxon>
        <taxon>Sphingomonadaceae</taxon>
        <taxon>Sphingomonas</taxon>
    </lineage>
</organism>
<dbReference type="PANTHER" id="PTHR23028:SF53">
    <property type="entry name" value="ACYL_TRANSF_3 DOMAIN-CONTAINING PROTEIN"/>
    <property type="match status" value="1"/>
</dbReference>
<dbReference type="InterPro" id="IPR002656">
    <property type="entry name" value="Acyl_transf_3_dom"/>
</dbReference>
<feature type="transmembrane region" description="Helical" evidence="1">
    <location>
        <begin position="342"/>
        <end position="363"/>
    </location>
</feature>
<dbReference type="InterPro" id="IPR050879">
    <property type="entry name" value="Acyltransferase_3"/>
</dbReference>
<feature type="domain" description="Acyltransferase 3" evidence="2">
    <location>
        <begin position="27"/>
        <end position="351"/>
    </location>
</feature>
<protein>
    <submittedName>
        <fullName evidence="3">Peptidoglycan/LPS O-acetylase OafA/YrhL</fullName>
    </submittedName>
</protein>
<dbReference type="Proteomes" id="UP000244013">
    <property type="component" value="Unassembled WGS sequence"/>
</dbReference>
<keyword evidence="1" id="KW-1133">Transmembrane helix</keyword>
<proteinExistence type="predicted"/>
<feature type="transmembrane region" description="Helical" evidence="1">
    <location>
        <begin position="219"/>
        <end position="238"/>
    </location>
</feature>
<feature type="transmembrane region" description="Helical" evidence="1">
    <location>
        <begin position="64"/>
        <end position="85"/>
    </location>
</feature>
<keyword evidence="1" id="KW-0472">Membrane</keyword>
<gene>
    <name evidence="3" type="ORF">C8J25_10188</name>
</gene>
<evidence type="ECO:0000313" key="4">
    <source>
        <dbReference type="Proteomes" id="UP000244013"/>
    </source>
</evidence>
<dbReference type="PANTHER" id="PTHR23028">
    <property type="entry name" value="ACETYLTRANSFERASE"/>
    <property type="match status" value="1"/>
</dbReference>
<reference evidence="3 4" key="1">
    <citation type="submission" date="2018-04" db="EMBL/GenBank/DDBJ databases">
        <title>Genomic Encyclopedia of Type Strains, Phase III (KMG-III): the genomes of soil and plant-associated and newly described type strains.</title>
        <authorList>
            <person name="Whitman W."/>
        </authorList>
    </citation>
    <scope>NUCLEOTIDE SEQUENCE [LARGE SCALE GENOMIC DNA]</scope>
    <source>
        <strain evidence="3 4">MA-olki</strain>
    </source>
</reference>
<dbReference type="GO" id="GO:0016020">
    <property type="term" value="C:membrane"/>
    <property type="evidence" value="ECO:0007669"/>
    <property type="project" value="TreeGrafter"/>
</dbReference>
<dbReference type="GO" id="GO:0000271">
    <property type="term" value="P:polysaccharide biosynthetic process"/>
    <property type="evidence" value="ECO:0007669"/>
    <property type="project" value="TreeGrafter"/>
</dbReference>
<dbReference type="AlphaFoldDB" id="A0A2T5UAS3"/>
<evidence type="ECO:0000256" key="1">
    <source>
        <dbReference type="SAM" id="Phobius"/>
    </source>
</evidence>
<keyword evidence="1" id="KW-0812">Transmembrane</keyword>
<feature type="transmembrane region" description="Helical" evidence="1">
    <location>
        <begin position="167"/>
        <end position="185"/>
    </location>
</feature>
<sequence length="384" mass="41079">MIGARVPLVSRLISRDAALDRDQIAPLQLLRGLAASGVVVEHLLERYVRRGAITHDLPDFTTRLGQTGVATFFAISGFIMVYIALREDRPPPSGWSFLRNRFLRVAPLYYLTTLMIVAFGWLAQAMGARTIVAARLPNVAEILLSFAFIPHRGANGLIQPIYELGWTLHYEMFFYLLFAAGLAVLARRGAFLVLAVLGLLVAAGTGIDAPPDRVGVSVAAYVFTRPIMGYFAIGIVIAIVRRRIGDRLPVLPMSVIAVVAVAALGVATIDPSQIVAMAAIAGAVAVTVLTTPAATRRSDGFAAFSRAFGNASYSIYLTHSFVLGAFASATVSIVAYGLPALLAMAALACMVCFGVGWLSWRLIELPIAAALRGRRPSRAELVAP</sequence>
<feature type="transmembrane region" description="Helical" evidence="1">
    <location>
        <begin position="190"/>
        <end position="207"/>
    </location>
</feature>
<name>A0A2T5UAS3_9SPHN</name>
<dbReference type="Pfam" id="PF01757">
    <property type="entry name" value="Acyl_transf_3"/>
    <property type="match status" value="1"/>
</dbReference>
<dbReference type="EMBL" id="QAYE01000001">
    <property type="protein sequence ID" value="PTW48591.1"/>
    <property type="molecule type" value="Genomic_DNA"/>
</dbReference>
<feature type="transmembrane region" description="Helical" evidence="1">
    <location>
        <begin position="315"/>
        <end position="336"/>
    </location>
</feature>
<dbReference type="GO" id="GO:0016747">
    <property type="term" value="F:acyltransferase activity, transferring groups other than amino-acyl groups"/>
    <property type="evidence" value="ECO:0007669"/>
    <property type="project" value="InterPro"/>
</dbReference>
<accession>A0A2T5UAS3</accession>